<dbReference type="AlphaFoldDB" id="C0FWC0"/>
<comment type="caution">
    <text evidence="2">The sequence shown here is derived from an EMBL/GenBank/DDBJ whole genome shotgun (WGS) entry which is preliminary data.</text>
</comment>
<proteinExistence type="predicted"/>
<gene>
    <name evidence="2" type="ORF">ROSEINA2194_03046</name>
</gene>
<keyword evidence="1" id="KW-1133">Transmembrane helix</keyword>
<accession>C0FWC0</accession>
<keyword evidence="1" id="KW-0472">Membrane</keyword>
<name>C0FWC0_9FIRM</name>
<evidence type="ECO:0000256" key="1">
    <source>
        <dbReference type="SAM" id="Phobius"/>
    </source>
</evidence>
<feature type="transmembrane region" description="Helical" evidence="1">
    <location>
        <begin position="27"/>
        <end position="44"/>
    </location>
</feature>
<dbReference type="Proteomes" id="UP000003561">
    <property type="component" value="Unassembled WGS sequence"/>
</dbReference>
<protein>
    <submittedName>
        <fullName evidence="2">Uncharacterized protein</fullName>
    </submittedName>
</protein>
<reference evidence="2 3" key="1">
    <citation type="submission" date="2009-02" db="EMBL/GenBank/DDBJ databases">
        <authorList>
            <person name="Fulton L."/>
            <person name="Clifton S."/>
            <person name="Fulton B."/>
            <person name="Xu J."/>
            <person name="Minx P."/>
            <person name="Pepin K.H."/>
            <person name="Johnson M."/>
            <person name="Bhonagiri V."/>
            <person name="Nash W.E."/>
            <person name="Mardis E.R."/>
            <person name="Wilson R.K."/>
        </authorList>
    </citation>
    <scope>NUCLEOTIDE SEQUENCE [LARGE SCALE GENOMIC DNA]</scope>
    <source>
        <strain evidence="2 3">DSM 16841</strain>
    </source>
</reference>
<dbReference type="EMBL" id="ACFY01000117">
    <property type="protein sequence ID" value="EEG93098.1"/>
    <property type="molecule type" value="Genomic_DNA"/>
</dbReference>
<organism evidence="2 3">
    <name type="scientific">Roseburia inulinivorans DSM 16841</name>
    <dbReference type="NCBI Taxonomy" id="622312"/>
    <lineage>
        <taxon>Bacteria</taxon>
        <taxon>Bacillati</taxon>
        <taxon>Bacillota</taxon>
        <taxon>Clostridia</taxon>
        <taxon>Lachnospirales</taxon>
        <taxon>Lachnospiraceae</taxon>
        <taxon>Roseburia</taxon>
    </lineage>
</organism>
<keyword evidence="1" id="KW-0812">Transmembrane</keyword>
<evidence type="ECO:0000313" key="2">
    <source>
        <dbReference type="EMBL" id="EEG93098.1"/>
    </source>
</evidence>
<reference evidence="2 3" key="2">
    <citation type="submission" date="2009-03" db="EMBL/GenBank/DDBJ databases">
        <title>Draft genome sequence of Roseburia inulinivorans (DSM 16841).</title>
        <authorList>
            <person name="Sudarsanam P."/>
            <person name="Ley R."/>
            <person name="Guruge J."/>
            <person name="Turnbaugh P.J."/>
            <person name="Mahowald M."/>
            <person name="Liep D."/>
            <person name="Gordon J."/>
        </authorList>
    </citation>
    <scope>NUCLEOTIDE SEQUENCE [LARGE SCALE GENOMIC DNA]</scope>
    <source>
        <strain evidence="2 3">DSM 16841</strain>
    </source>
</reference>
<evidence type="ECO:0000313" key="3">
    <source>
        <dbReference type="Proteomes" id="UP000003561"/>
    </source>
</evidence>
<sequence>MYALLFFVFYPFRFFLAKIIISQFNNYFYTISLLFIQIVLHICFHS</sequence>